<dbReference type="Proteomes" id="UP000501868">
    <property type="component" value="Chromosome"/>
</dbReference>
<dbReference type="InterPro" id="IPR022608">
    <property type="entry name" value="Tscrpt_reg_SplA"/>
</dbReference>
<accession>A0A6H1P7H3</accession>
<proteinExistence type="predicted"/>
<dbReference type="EMBL" id="CP051128">
    <property type="protein sequence ID" value="QIZ09540.1"/>
    <property type="molecule type" value="Genomic_DNA"/>
</dbReference>
<name>A0A6H1P7H3_PRIMG</name>
<dbReference type="AlphaFoldDB" id="A0A6H1P7H3"/>
<evidence type="ECO:0000313" key="1">
    <source>
        <dbReference type="EMBL" id="QIZ09540.1"/>
    </source>
</evidence>
<dbReference type="Pfam" id="PF11132">
    <property type="entry name" value="SplA"/>
    <property type="match status" value="1"/>
</dbReference>
<evidence type="ECO:0000313" key="2">
    <source>
        <dbReference type="Proteomes" id="UP000501868"/>
    </source>
</evidence>
<organism evidence="1 2">
    <name type="scientific">Priestia megaterium</name>
    <name type="common">Bacillus megaterium</name>
    <dbReference type="NCBI Taxonomy" id="1404"/>
    <lineage>
        <taxon>Bacteria</taxon>
        <taxon>Bacillati</taxon>
        <taxon>Bacillota</taxon>
        <taxon>Bacilli</taxon>
        <taxon>Bacillales</taxon>
        <taxon>Bacillaceae</taxon>
        <taxon>Priestia</taxon>
    </lineage>
</organism>
<protein>
    <submittedName>
        <fullName evidence="1">Transcriptional regulator</fullName>
    </submittedName>
</protein>
<reference evidence="1 2" key="1">
    <citation type="submission" date="2020-04" db="EMBL/GenBank/DDBJ databases">
        <title>Genome-Wide Identification of 5-Methylcytosine Sites in Bacterial Genomes By High-Throughput Sequencing of MspJI Restriction Fragments.</title>
        <authorList>
            <person name="Wu V."/>
        </authorList>
    </citation>
    <scope>NUCLEOTIDE SEQUENCE [LARGE SCALE GENOMIC DNA]</scope>
    <source>
        <strain evidence="1 2">S2</strain>
    </source>
</reference>
<gene>
    <name evidence="1" type="ORF">HFZ78_25035</name>
</gene>
<sequence>MGMIDITNAKPGDEVYIIYRNPTFLTAANIKAAEIVQHPNNPDNLALYLNEKFLDLEEDDALFSSSDAAKKAYDTHFFDFGE</sequence>
<reference evidence="1 2" key="2">
    <citation type="submission" date="2020-04" db="EMBL/GenBank/DDBJ databases">
        <authorList>
            <person name="Fomenkov A."/>
            <person name="Anton B.P."/>
            <person name="Roberts R.J."/>
        </authorList>
    </citation>
    <scope>NUCLEOTIDE SEQUENCE [LARGE SCALE GENOMIC DNA]</scope>
    <source>
        <strain evidence="1 2">S2</strain>
    </source>
</reference>